<dbReference type="Pfam" id="PF00102">
    <property type="entry name" value="Y_phosphatase"/>
    <property type="match status" value="1"/>
</dbReference>
<sequence>MNETLPSEEPSSLEGTNTYLSKEKVEKDSNERIAEKSSEKVENGTARKTFKEKRLDSKESSSLSGSKERSESMESVQYAISSKKSGNTGSLRGRAVKFDKKERHAAEKVFEKTTKRKSRVYFYDRIRDTIPKSLKEENLVESVRKRTPRPFCYDESLDGVTKSLLNSIELGDDETKAVMTRSFKYPFVQPSSHTQEMSKDNRTKETEDFAENQAEESEADVVQEMEKMTDKFNLLKGDSSVFDPRDRSTANDVLSAQKLVKGENVMDFTCSYIFSKKSLEEVMKLEHKFLWRQQRHISDFRRSEAVDKGKNQSPTVVNFNEGAVRLLPTMTNDSGYIHASQLNTPYGNFIITQGPTKQSLIDFFRMLWQYHVLLVVCLEPFTDRRTCFPYFSSKRLQIVQARERISIETREVKETSVADLLVYEAVLTNMEIRNGANKRCIHIMRYNKWTHEKTISPVLLVKMITVMETMNEKERKPIVVHGSQGIRRTAVFVITSLLIRQIAKTRRMSVLKAAMAVCRRRYGVLRFVADYRLALQSALCYAKECDLIKNEKTFMDAINVSESPSCNRFANETIFV</sequence>
<dbReference type="PROSITE" id="PS50055">
    <property type="entry name" value="TYR_PHOSPHATASE_PTP"/>
    <property type="match status" value="1"/>
</dbReference>
<feature type="compositionally biased region" description="Polar residues" evidence="1">
    <location>
        <begin position="73"/>
        <end position="90"/>
    </location>
</feature>
<evidence type="ECO:0008006" key="6">
    <source>
        <dbReference type="Google" id="ProtNLM"/>
    </source>
</evidence>
<dbReference type="InterPro" id="IPR050348">
    <property type="entry name" value="Protein-Tyr_Phosphatase"/>
</dbReference>
<protein>
    <recommendedName>
        <fullName evidence="6">Protein-tyrosine phosphatase</fullName>
    </recommendedName>
</protein>
<dbReference type="GO" id="GO:0004725">
    <property type="term" value="F:protein tyrosine phosphatase activity"/>
    <property type="evidence" value="ECO:0007669"/>
    <property type="project" value="InterPro"/>
</dbReference>
<feature type="domain" description="Tyrosine specific protein phosphatases" evidence="3">
    <location>
        <begin position="461"/>
        <end position="532"/>
    </location>
</feature>
<accession>A0A238BK84</accession>
<dbReference type="AlphaFoldDB" id="A0A238BK84"/>
<evidence type="ECO:0000256" key="1">
    <source>
        <dbReference type="SAM" id="MobiDB-lite"/>
    </source>
</evidence>
<feature type="region of interest" description="Disordered" evidence="1">
    <location>
        <begin position="189"/>
        <end position="220"/>
    </location>
</feature>
<dbReference type="PANTHER" id="PTHR19134:SF449">
    <property type="entry name" value="TYROSINE-PROTEIN PHOSPHATASE 1"/>
    <property type="match status" value="1"/>
</dbReference>
<feature type="compositionally biased region" description="Basic and acidic residues" evidence="1">
    <location>
        <begin position="21"/>
        <end position="42"/>
    </location>
</feature>
<dbReference type="PROSITE" id="PS50056">
    <property type="entry name" value="TYR_PHOSPHATASE_2"/>
    <property type="match status" value="1"/>
</dbReference>
<evidence type="ECO:0000259" key="3">
    <source>
        <dbReference type="PROSITE" id="PS50056"/>
    </source>
</evidence>
<dbReference type="InterPro" id="IPR029021">
    <property type="entry name" value="Prot-tyrosine_phosphatase-like"/>
</dbReference>
<feature type="compositionally biased region" description="Low complexity" evidence="1">
    <location>
        <begin position="1"/>
        <end position="14"/>
    </location>
</feature>
<dbReference type="SUPFAM" id="SSF52799">
    <property type="entry name" value="(Phosphotyrosine protein) phosphatases II"/>
    <property type="match status" value="1"/>
</dbReference>
<dbReference type="Proteomes" id="UP000242913">
    <property type="component" value="Unassembled WGS sequence"/>
</dbReference>
<dbReference type="PRINTS" id="PR00700">
    <property type="entry name" value="PRTYPHPHTASE"/>
</dbReference>
<dbReference type="SMART" id="SM00194">
    <property type="entry name" value="PTPc"/>
    <property type="match status" value="1"/>
</dbReference>
<evidence type="ECO:0000259" key="2">
    <source>
        <dbReference type="PROSITE" id="PS50055"/>
    </source>
</evidence>
<organism evidence="4 5">
    <name type="scientific">Onchocerca flexuosa</name>
    <dbReference type="NCBI Taxonomy" id="387005"/>
    <lineage>
        <taxon>Eukaryota</taxon>
        <taxon>Metazoa</taxon>
        <taxon>Ecdysozoa</taxon>
        <taxon>Nematoda</taxon>
        <taxon>Chromadorea</taxon>
        <taxon>Rhabditida</taxon>
        <taxon>Spirurina</taxon>
        <taxon>Spiruromorpha</taxon>
        <taxon>Filarioidea</taxon>
        <taxon>Onchocercidae</taxon>
        <taxon>Onchocerca</taxon>
    </lineage>
</organism>
<feature type="compositionally biased region" description="Basic and acidic residues" evidence="1">
    <location>
        <begin position="196"/>
        <end position="207"/>
    </location>
</feature>
<dbReference type="PANTHER" id="PTHR19134">
    <property type="entry name" value="RECEPTOR-TYPE TYROSINE-PROTEIN PHOSPHATASE"/>
    <property type="match status" value="1"/>
</dbReference>
<evidence type="ECO:0000313" key="5">
    <source>
        <dbReference type="Proteomes" id="UP000242913"/>
    </source>
</evidence>
<feature type="compositionally biased region" description="Acidic residues" evidence="1">
    <location>
        <begin position="208"/>
        <end position="220"/>
    </location>
</feature>
<dbReference type="CDD" id="cd00047">
    <property type="entry name" value="PTPc"/>
    <property type="match status" value="1"/>
</dbReference>
<reference evidence="4 5" key="1">
    <citation type="submission" date="2015-12" db="EMBL/GenBank/DDBJ databases">
        <title>Draft genome of the nematode, Onchocerca flexuosa.</title>
        <authorList>
            <person name="Mitreva M."/>
        </authorList>
    </citation>
    <scope>NUCLEOTIDE SEQUENCE [LARGE SCALE GENOMIC DNA]</scope>
    <source>
        <strain evidence="4">Red Deer</strain>
    </source>
</reference>
<proteinExistence type="predicted"/>
<dbReference type="InterPro" id="IPR000242">
    <property type="entry name" value="PTP_cat"/>
</dbReference>
<dbReference type="InterPro" id="IPR003595">
    <property type="entry name" value="Tyr_Pase_cat"/>
</dbReference>
<dbReference type="InterPro" id="IPR000387">
    <property type="entry name" value="Tyr_Pase_dom"/>
</dbReference>
<dbReference type="EMBL" id="KZ271546">
    <property type="protein sequence ID" value="OZC05060.1"/>
    <property type="molecule type" value="Genomic_DNA"/>
</dbReference>
<dbReference type="SMART" id="SM00404">
    <property type="entry name" value="PTPc_motif"/>
    <property type="match status" value="1"/>
</dbReference>
<dbReference type="Gene3D" id="3.90.190.10">
    <property type="entry name" value="Protein tyrosine phosphatase superfamily"/>
    <property type="match status" value="1"/>
</dbReference>
<gene>
    <name evidence="4" type="ORF">X798_07997</name>
</gene>
<feature type="region of interest" description="Disordered" evidence="1">
    <location>
        <begin position="1"/>
        <end position="110"/>
    </location>
</feature>
<feature type="compositionally biased region" description="Basic and acidic residues" evidence="1">
    <location>
        <begin position="96"/>
        <end position="110"/>
    </location>
</feature>
<keyword evidence="5" id="KW-1185">Reference proteome</keyword>
<name>A0A238BK84_9BILA</name>
<dbReference type="OrthoDB" id="5775049at2759"/>
<feature type="domain" description="Tyrosine-protein phosphatase" evidence="2">
    <location>
        <begin position="307"/>
        <end position="541"/>
    </location>
</feature>
<evidence type="ECO:0000313" key="4">
    <source>
        <dbReference type="EMBL" id="OZC05060.1"/>
    </source>
</evidence>